<dbReference type="InterPro" id="IPR023393">
    <property type="entry name" value="START-like_dom_sf"/>
</dbReference>
<evidence type="ECO:0000313" key="2">
    <source>
        <dbReference type="Proteomes" id="UP000435357"/>
    </source>
</evidence>
<dbReference type="EMBL" id="WACR01000004">
    <property type="protein sequence ID" value="KAB1064747.1"/>
    <property type="molecule type" value="Genomic_DNA"/>
</dbReference>
<comment type="caution">
    <text evidence="1">The sequence shown here is derived from an EMBL/GenBank/DDBJ whole genome shotgun (WGS) entry which is preliminary data.</text>
</comment>
<dbReference type="OrthoDB" id="191189at2"/>
<dbReference type="Gene3D" id="3.30.530.20">
    <property type="match status" value="1"/>
</dbReference>
<gene>
    <name evidence="1" type="ORF">F3059_05165</name>
</gene>
<dbReference type="PANTHER" id="PTHR36166:SF1">
    <property type="entry name" value="SRPBCC DOMAIN-CONTAINING PROTEIN"/>
    <property type="match status" value="1"/>
</dbReference>
<dbReference type="SUPFAM" id="SSF55961">
    <property type="entry name" value="Bet v1-like"/>
    <property type="match status" value="1"/>
</dbReference>
<name>A0A6N6M552_9FLAO</name>
<dbReference type="CDD" id="cd07822">
    <property type="entry name" value="SRPBCC_4"/>
    <property type="match status" value="1"/>
</dbReference>
<accession>A0A6N6M552</accession>
<reference evidence="1 2" key="1">
    <citation type="submission" date="2019-09" db="EMBL/GenBank/DDBJ databases">
        <title>Genomes of Cryomorphaceae.</title>
        <authorList>
            <person name="Bowman J.P."/>
        </authorList>
    </citation>
    <scope>NUCLEOTIDE SEQUENCE [LARGE SCALE GENOMIC DNA]</scope>
    <source>
        <strain evidence="1 2">KCTC 52047</strain>
    </source>
</reference>
<proteinExistence type="predicted"/>
<dbReference type="RefSeq" id="WP_151167066.1">
    <property type="nucleotide sequence ID" value="NZ_WACR01000004.1"/>
</dbReference>
<dbReference type="PANTHER" id="PTHR36166">
    <property type="entry name" value="CHROMOSOME 9, WHOLE GENOME SHOTGUN SEQUENCE"/>
    <property type="match status" value="1"/>
</dbReference>
<dbReference type="Proteomes" id="UP000435357">
    <property type="component" value="Unassembled WGS sequence"/>
</dbReference>
<sequence>MKKEIITEVIIQANENKVYDIITNLEDYENWNPFIVKSEGKPVKGESLINTMINGDSKMTFKPKVMRADKGKAFEWLGSLWFKGLFDGHHFFHIERIDDKSTKLIHGERFSGILSGMILNKIGEETRNNFILMNRAIKKKAES</sequence>
<keyword evidence="2" id="KW-1185">Reference proteome</keyword>
<dbReference type="AlphaFoldDB" id="A0A6N6M552"/>
<evidence type="ECO:0000313" key="1">
    <source>
        <dbReference type="EMBL" id="KAB1064747.1"/>
    </source>
</evidence>
<protein>
    <submittedName>
        <fullName evidence="1">SRPBCC domain-containing protein</fullName>
    </submittedName>
</protein>
<organism evidence="1 2">
    <name type="scientific">Salibacter halophilus</name>
    <dbReference type="NCBI Taxonomy" id="1803916"/>
    <lineage>
        <taxon>Bacteria</taxon>
        <taxon>Pseudomonadati</taxon>
        <taxon>Bacteroidota</taxon>
        <taxon>Flavobacteriia</taxon>
        <taxon>Flavobacteriales</taxon>
        <taxon>Salibacteraceae</taxon>
        <taxon>Salibacter</taxon>
    </lineage>
</organism>